<name>A0A9K3DKF1_HELAN</name>
<organism evidence="1 2">
    <name type="scientific">Helianthus annuus</name>
    <name type="common">Common sunflower</name>
    <dbReference type="NCBI Taxonomy" id="4232"/>
    <lineage>
        <taxon>Eukaryota</taxon>
        <taxon>Viridiplantae</taxon>
        <taxon>Streptophyta</taxon>
        <taxon>Embryophyta</taxon>
        <taxon>Tracheophyta</taxon>
        <taxon>Spermatophyta</taxon>
        <taxon>Magnoliopsida</taxon>
        <taxon>eudicotyledons</taxon>
        <taxon>Gunneridae</taxon>
        <taxon>Pentapetalae</taxon>
        <taxon>asterids</taxon>
        <taxon>campanulids</taxon>
        <taxon>Asterales</taxon>
        <taxon>Asteraceae</taxon>
        <taxon>Asteroideae</taxon>
        <taxon>Heliantheae alliance</taxon>
        <taxon>Heliantheae</taxon>
        <taxon>Helianthus</taxon>
    </lineage>
</organism>
<reference evidence="1" key="1">
    <citation type="journal article" date="2017" name="Nature">
        <title>The sunflower genome provides insights into oil metabolism, flowering and Asterid evolution.</title>
        <authorList>
            <person name="Badouin H."/>
            <person name="Gouzy J."/>
            <person name="Grassa C.J."/>
            <person name="Murat F."/>
            <person name="Staton S.E."/>
            <person name="Cottret L."/>
            <person name="Lelandais-Briere C."/>
            <person name="Owens G.L."/>
            <person name="Carrere S."/>
            <person name="Mayjonade B."/>
            <person name="Legrand L."/>
            <person name="Gill N."/>
            <person name="Kane N.C."/>
            <person name="Bowers J.E."/>
            <person name="Hubner S."/>
            <person name="Bellec A."/>
            <person name="Berard A."/>
            <person name="Berges H."/>
            <person name="Blanchet N."/>
            <person name="Boniface M.C."/>
            <person name="Brunel D."/>
            <person name="Catrice O."/>
            <person name="Chaidir N."/>
            <person name="Claudel C."/>
            <person name="Donnadieu C."/>
            <person name="Faraut T."/>
            <person name="Fievet G."/>
            <person name="Helmstetter N."/>
            <person name="King M."/>
            <person name="Knapp S.J."/>
            <person name="Lai Z."/>
            <person name="Le Paslier M.C."/>
            <person name="Lippi Y."/>
            <person name="Lorenzon L."/>
            <person name="Mandel J.R."/>
            <person name="Marage G."/>
            <person name="Marchand G."/>
            <person name="Marquand E."/>
            <person name="Bret-Mestries E."/>
            <person name="Morien E."/>
            <person name="Nambeesan S."/>
            <person name="Nguyen T."/>
            <person name="Pegot-Espagnet P."/>
            <person name="Pouilly N."/>
            <person name="Raftis F."/>
            <person name="Sallet E."/>
            <person name="Schiex T."/>
            <person name="Thomas J."/>
            <person name="Vandecasteele C."/>
            <person name="Vares D."/>
            <person name="Vear F."/>
            <person name="Vautrin S."/>
            <person name="Crespi M."/>
            <person name="Mangin B."/>
            <person name="Burke J.M."/>
            <person name="Salse J."/>
            <person name="Munos S."/>
            <person name="Vincourt P."/>
            <person name="Rieseberg L.H."/>
            <person name="Langlade N.B."/>
        </authorList>
    </citation>
    <scope>NUCLEOTIDE SEQUENCE</scope>
    <source>
        <tissue evidence="1">Leaves</tissue>
    </source>
</reference>
<dbReference type="Proteomes" id="UP000215914">
    <property type="component" value="Unassembled WGS sequence"/>
</dbReference>
<evidence type="ECO:0000313" key="1">
    <source>
        <dbReference type="EMBL" id="KAF5755798.1"/>
    </source>
</evidence>
<evidence type="ECO:0000313" key="2">
    <source>
        <dbReference type="Proteomes" id="UP000215914"/>
    </source>
</evidence>
<accession>A0A9K3DKF1</accession>
<reference evidence="1" key="2">
    <citation type="submission" date="2020-06" db="EMBL/GenBank/DDBJ databases">
        <title>Helianthus annuus Genome sequencing and assembly Release 2.</title>
        <authorList>
            <person name="Gouzy J."/>
            <person name="Langlade N."/>
            <person name="Munos S."/>
        </authorList>
    </citation>
    <scope>NUCLEOTIDE SEQUENCE</scope>
    <source>
        <tissue evidence="1">Leaves</tissue>
    </source>
</reference>
<gene>
    <name evidence="1" type="ORF">HanXRQr2_Chr17g0806901</name>
</gene>
<dbReference type="AlphaFoldDB" id="A0A9K3DKF1"/>
<comment type="caution">
    <text evidence="1">The sequence shown here is derived from an EMBL/GenBank/DDBJ whole genome shotgun (WGS) entry which is preliminary data.</text>
</comment>
<sequence>MTEVSPFLASFWTLLVGLGSHCFLVRLGSNYSYIKIQKDKVKEARKKFWAHIIVTKVCKH</sequence>
<proteinExistence type="predicted"/>
<keyword evidence="2" id="KW-1185">Reference proteome</keyword>
<dbReference type="Gramene" id="mRNA:HanXRQr2_Chr17g0806901">
    <property type="protein sequence ID" value="mRNA:HanXRQr2_Chr17g0806901"/>
    <property type="gene ID" value="HanXRQr2_Chr17g0806901"/>
</dbReference>
<dbReference type="EMBL" id="MNCJ02000332">
    <property type="protein sequence ID" value="KAF5755798.1"/>
    <property type="molecule type" value="Genomic_DNA"/>
</dbReference>
<protein>
    <submittedName>
        <fullName evidence="1">Uncharacterized protein</fullName>
    </submittedName>
</protein>